<dbReference type="PANTHER" id="PTHR34720">
    <property type="entry name" value="MICROCYSTIN DEPENDENT PROTEIN"/>
    <property type="match status" value="1"/>
</dbReference>
<dbReference type="InterPro" id="IPR013783">
    <property type="entry name" value="Ig-like_fold"/>
</dbReference>
<evidence type="ECO:0000256" key="3">
    <source>
        <dbReference type="SAM" id="Phobius"/>
    </source>
</evidence>
<comment type="caution">
    <text evidence="6">The sequence shown here is derived from an EMBL/GenBank/DDBJ whole genome shotgun (WGS) entry which is preliminary data.</text>
</comment>
<feature type="domain" description="SLH" evidence="5">
    <location>
        <begin position="904"/>
        <end position="967"/>
    </location>
</feature>
<dbReference type="InterPro" id="IPR036116">
    <property type="entry name" value="FN3_sf"/>
</dbReference>
<evidence type="ECO:0000256" key="1">
    <source>
        <dbReference type="ARBA" id="ARBA00022737"/>
    </source>
</evidence>
<feature type="domain" description="Fibronectin type-III" evidence="4">
    <location>
        <begin position="391"/>
        <end position="486"/>
    </location>
</feature>
<dbReference type="Gene3D" id="2.60.40.10">
    <property type="entry name" value="Immunoglobulins"/>
    <property type="match status" value="3"/>
</dbReference>
<feature type="compositionally biased region" description="Low complexity" evidence="2">
    <location>
        <begin position="587"/>
        <end position="601"/>
    </location>
</feature>
<dbReference type="PROSITE" id="PS50853">
    <property type="entry name" value="FN3"/>
    <property type="match status" value="3"/>
</dbReference>
<organism evidence="6 7">
    <name type="scientific">Anoxynatronum buryatiense</name>
    <dbReference type="NCBI Taxonomy" id="489973"/>
    <lineage>
        <taxon>Bacteria</taxon>
        <taxon>Bacillati</taxon>
        <taxon>Bacillota</taxon>
        <taxon>Clostridia</taxon>
        <taxon>Eubacteriales</taxon>
        <taxon>Clostridiaceae</taxon>
        <taxon>Anoxynatronum</taxon>
    </lineage>
</organism>
<dbReference type="PROSITE" id="PS51272">
    <property type="entry name" value="SLH"/>
    <property type="match status" value="3"/>
</dbReference>
<dbReference type="SUPFAM" id="SSF49265">
    <property type="entry name" value="Fibronectin type III"/>
    <property type="match status" value="3"/>
</dbReference>
<dbReference type="InterPro" id="IPR008964">
    <property type="entry name" value="Invasin/intimin_cell_adhesion"/>
</dbReference>
<keyword evidence="3" id="KW-0812">Transmembrane</keyword>
<dbReference type="AlphaFoldDB" id="A0AA45WXN0"/>
<evidence type="ECO:0000259" key="4">
    <source>
        <dbReference type="PROSITE" id="PS50853"/>
    </source>
</evidence>
<feature type="domain" description="SLH" evidence="5">
    <location>
        <begin position="845"/>
        <end position="902"/>
    </location>
</feature>
<keyword evidence="7" id="KW-1185">Reference proteome</keyword>
<evidence type="ECO:0000259" key="5">
    <source>
        <dbReference type="PROSITE" id="PS51272"/>
    </source>
</evidence>
<evidence type="ECO:0000313" key="6">
    <source>
        <dbReference type="EMBL" id="SMP64281.1"/>
    </source>
</evidence>
<keyword evidence="3" id="KW-1133">Transmembrane helix</keyword>
<feature type="transmembrane region" description="Helical" evidence="3">
    <location>
        <begin position="21"/>
        <end position="42"/>
    </location>
</feature>
<dbReference type="InterPro" id="IPR003961">
    <property type="entry name" value="FN3_dom"/>
</dbReference>
<gene>
    <name evidence="6" type="ORF">SAMN06296020_111124</name>
</gene>
<accession>A0AA45WXN0</accession>
<dbReference type="SMART" id="SM00060">
    <property type="entry name" value="FN3"/>
    <property type="match status" value="3"/>
</dbReference>
<dbReference type="InterPro" id="IPR001119">
    <property type="entry name" value="SLH_dom"/>
</dbReference>
<proteinExistence type="predicted"/>
<sequence>MINFTKNNKVSRRRDSVLARIVMLSIILQVMALVMAPIAFAAPVVPGSPTAVTADAGDTEATISFTAPASNGGAAITGYTVTSNPGGLTGLGAASPITVTGLTNGTAYTFTVTATNSAGTSPASSASNSVTPRAIQTITFANPGAQNFGTTPTLTATADSGLTVHFSSSTPGVATITSGGVLTFITAGTATINANQPGNASYLPATEVSRSFTVNPVAPGAPTAVTADAGDTEATISFTAPASNGGAAITGYTVTSNPEGLTAIGTASPITVTGLTNGQAYTFTVTATNMAGTGAASFASNSVAPRLIQMITFNNPGAQNFGTTPTLTATSTSGLPVYFSSSTPAVATITPEGELTFLTAGTATIHANQAGNASYLPAAEVSRSFAVNAVVPGAPTAVTAFAGDTEAIISFTAPASNGGSAITGYTVTSNPGGLTASGTASPVTVTGLTNDTAYTFTVAATNGAGTGAASPASNSVTPIHIVTDSERVDHDYDALVIGYSGTDTSVGVTRNITLLEAGNNGTSIVWHSNNPEIISARGVVTRPTGANVQVILTATLTKNDATRTKSFTVTVLKQPSNSGNTGGTGGSEDSSSGSSQPTQTSAPAFNEASKIAGVIVNGEAMNVGTQTVTKVDGKTEMTLVLHTEEMFKLVEAATKENQGSNEVVVPVGKLEDVIKVILSGETVKELEKNNFKLSVKEETIEYRLDVKALTVDQVAALLGVKTESLKDIEIEVTFTKLSMEEIEALKSYSQAQGHELIFEPVAFNISARTTNQEGEVEEVSINRFSTYVERIMEIPAEIDPSKVTTGIVINSDGSYAHVPTEVFEKEGKWYAKLQSLTNSAYSAIWNLVEVHSVQDHWSKEHVNDMAARLVLLDHESFLPDKAVTRAEFAAYMVRALGLYREGLPVVNKFTDIAANKDYSSILIANEWKIIQGYPDGAFKPDATITREEAMVMYSKAMDLVKIQENKAGRLAAYTDAYSVSNWAAVHVGRVLDADIFKGRQNGTLDPKGTLTHAESLTAIRNLLVEAALINH</sequence>
<evidence type="ECO:0000313" key="7">
    <source>
        <dbReference type="Proteomes" id="UP001158066"/>
    </source>
</evidence>
<keyword evidence="3" id="KW-0472">Membrane</keyword>
<dbReference type="Proteomes" id="UP001158066">
    <property type="component" value="Unassembled WGS sequence"/>
</dbReference>
<dbReference type="PANTHER" id="PTHR34720:SF9">
    <property type="entry name" value="BLR4714 PROTEIN"/>
    <property type="match status" value="1"/>
</dbReference>
<reference evidence="6" key="1">
    <citation type="submission" date="2017-05" db="EMBL/GenBank/DDBJ databases">
        <authorList>
            <person name="Varghese N."/>
            <person name="Submissions S."/>
        </authorList>
    </citation>
    <scope>NUCLEOTIDE SEQUENCE</scope>
    <source>
        <strain evidence="6">Su22</strain>
    </source>
</reference>
<feature type="domain" description="SLH" evidence="5">
    <location>
        <begin position="970"/>
        <end position="1031"/>
    </location>
</feature>
<feature type="domain" description="Fibronectin type-III" evidence="4">
    <location>
        <begin position="218"/>
        <end position="307"/>
    </location>
</feature>
<dbReference type="Gene3D" id="2.60.40.1080">
    <property type="match status" value="2"/>
</dbReference>
<keyword evidence="1" id="KW-0677">Repeat</keyword>
<feature type="domain" description="Fibronectin type-III" evidence="4">
    <location>
        <begin position="45"/>
        <end position="134"/>
    </location>
</feature>
<name>A0AA45WXN0_9CLOT</name>
<dbReference type="CDD" id="cd00063">
    <property type="entry name" value="FN3"/>
    <property type="match status" value="3"/>
</dbReference>
<dbReference type="Pfam" id="PF00395">
    <property type="entry name" value="SLH"/>
    <property type="match status" value="2"/>
</dbReference>
<protein>
    <submittedName>
        <fullName evidence="6">S-layer homology domain-containing protein</fullName>
    </submittedName>
</protein>
<dbReference type="SUPFAM" id="SSF49373">
    <property type="entry name" value="Invasin/intimin cell-adhesion fragments"/>
    <property type="match status" value="2"/>
</dbReference>
<dbReference type="Pfam" id="PF20578">
    <property type="entry name" value="aBig_2"/>
    <property type="match status" value="1"/>
</dbReference>
<evidence type="ECO:0000256" key="2">
    <source>
        <dbReference type="SAM" id="MobiDB-lite"/>
    </source>
</evidence>
<feature type="region of interest" description="Disordered" evidence="2">
    <location>
        <begin position="568"/>
        <end position="603"/>
    </location>
</feature>
<dbReference type="EMBL" id="FXUF01000011">
    <property type="protein sequence ID" value="SMP64281.1"/>
    <property type="molecule type" value="Genomic_DNA"/>
</dbReference>
<dbReference type="InterPro" id="IPR046780">
    <property type="entry name" value="aBig_2"/>
</dbReference>
<dbReference type="Pfam" id="PF00041">
    <property type="entry name" value="fn3"/>
    <property type="match status" value="3"/>
</dbReference>